<comment type="cofactor">
    <cofactor evidence="1">
        <name>Zn(2+)</name>
        <dbReference type="ChEBI" id="CHEBI:29105"/>
    </cofactor>
</comment>
<dbReference type="Gene3D" id="3.40.50.10310">
    <property type="entry name" value="Creatininase"/>
    <property type="match status" value="1"/>
</dbReference>
<organism evidence="6 7">
    <name type="scientific">Synechococcus sp. (strain ATCC 27144 / PCC 6301 / SAUG 1402/1)</name>
    <name type="common">Anacystis nidulans</name>
    <dbReference type="NCBI Taxonomy" id="269084"/>
    <lineage>
        <taxon>Bacteria</taxon>
        <taxon>Bacillati</taxon>
        <taxon>Cyanobacteriota</taxon>
        <taxon>Cyanophyceae</taxon>
        <taxon>Synechococcales</taxon>
        <taxon>Synechococcaceae</taxon>
        <taxon>Synechococcus</taxon>
    </lineage>
</organism>
<evidence type="ECO:0000256" key="2">
    <source>
        <dbReference type="ARBA" id="ARBA00022723"/>
    </source>
</evidence>
<reference evidence="6 7" key="1">
    <citation type="journal article" date="2007" name="Photosyn. Res.">
        <title>Complete nucleotide sequence of the freshwater unicellular cyanobacterium Synechococcus elongatus PCC 6301 chromosome: gene content and organization.</title>
        <authorList>
            <person name="Sugita C."/>
            <person name="Ogata K."/>
            <person name="Shikata M."/>
            <person name="Jikuya H."/>
            <person name="Takano J."/>
            <person name="Furumichi M."/>
            <person name="Kanehisa M."/>
            <person name="Omata T."/>
            <person name="Sugiura M."/>
            <person name="Sugita M."/>
        </authorList>
    </citation>
    <scope>NUCLEOTIDE SEQUENCE [LARGE SCALE GENOMIC DNA]</scope>
    <source>
        <strain evidence="7">ATCC 27144 / PCC 6301 / SAUG 1402/1</strain>
    </source>
</reference>
<evidence type="ECO:0000256" key="3">
    <source>
        <dbReference type="ARBA" id="ARBA00022801"/>
    </source>
</evidence>
<dbReference type="Pfam" id="PF02633">
    <property type="entry name" value="Creatininase"/>
    <property type="match status" value="1"/>
</dbReference>
<accession>A0A0H3JZ33</accession>
<dbReference type="EMBL" id="AP008231">
    <property type="protein sequence ID" value="BAD78239.1"/>
    <property type="molecule type" value="Genomic_DNA"/>
</dbReference>
<proteinExistence type="inferred from homology"/>
<dbReference type="eggNOG" id="COG1402">
    <property type="taxonomic scope" value="Bacteria"/>
</dbReference>
<evidence type="ECO:0000256" key="4">
    <source>
        <dbReference type="ARBA" id="ARBA00022833"/>
    </source>
</evidence>
<dbReference type="PANTHER" id="PTHR35005:SF1">
    <property type="entry name" value="2-AMINO-5-FORMYLAMINO-6-RIBOSYLAMINOPYRIMIDIN-4(3H)-ONE 5'-MONOPHOSPHATE DEFORMYLASE"/>
    <property type="match status" value="1"/>
</dbReference>
<protein>
    <submittedName>
        <fullName evidence="6">Creatinine amidohydrolase</fullName>
    </submittedName>
</protein>
<dbReference type="GO" id="GO:0016811">
    <property type="term" value="F:hydrolase activity, acting on carbon-nitrogen (but not peptide) bonds, in linear amides"/>
    <property type="evidence" value="ECO:0007669"/>
    <property type="project" value="TreeGrafter"/>
</dbReference>
<dbReference type="PANTHER" id="PTHR35005">
    <property type="entry name" value="3-DEHYDRO-SCYLLO-INOSOSE HYDROLASE"/>
    <property type="match status" value="1"/>
</dbReference>
<evidence type="ECO:0000256" key="1">
    <source>
        <dbReference type="ARBA" id="ARBA00001947"/>
    </source>
</evidence>
<keyword evidence="2" id="KW-0479">Metal-binding</keyword>
<keyword evidence="4" id="KW-0862">Zinc</keyword>
<dbReference type="GO" id="GO:0009231">
    <property type="term" value="P:riboflavin biosynthetic process"/>
    <property type="evidence" value="ECO:0007669"/>
    <property type="project" value="TreeGrafter"/>
</dbReference>
<dbReference type="AlphaFoldDB" id="A0A0H3JZ33"/>
<dbReference type="Proteomes" id="UP000001175">
    <property type="component" value="Chromosome"/>
</dbReference>
<dbReference type="KEGG" id="syc:syc0049_d"/>
<dbReference type="InterPro" id="IPR024087">
    <property type="entry name" value="Creatininase-like_sf"/>
</dbReference>
<dbReference type="RefSeq" id="WP_011242362.1">
    <property type="nucleotide sequence ID" value="NC_006576.1"/>
</dbReference>
<dbReference type="SUPFAM" id="SSF102215">
    <property type="entry name" value="Creatininase"/>
    <property type="match status" value="1"/>
</dbReference>
<name>A0A0H3JZ33_SYNP6</name>
<evidence type="ECO:0000256" key="5">
    <source>
        <dbReference type="ARBA" id="ARBA00024029"/>
    </source>
</evidence>
<sequence length="271" mass="29741">MLHGSIPAERFFPYLSWPEIAALPDPDRVLIIQPIGAIEQHGPHLPLVVDTAIATAVTGEALRRLPAEIAAYALPTLCYGKSNEHCQFPGTIRLRTETLLAVLIDSAHSLYAAGFRRLIWLNGHGGQPQVLQLAARDLREQFPGFEVLPLFVWNVPNQIGELLTPREQTLGLHAGDAETSLMLHLLPDQVRMDQAIAEYPPDLDAEGLLSWEGNLPIAWLTHDLSQSGVIGDPTPATAAKGAEIFEQLVQGWVQVLTVIAHWQRSSLLPPK</sequence>
<comment type="similarity">
    <text evidence="5">Belongs to the creatininase superfamily.</text>
</comment>
<dbReference type="InterPro" id="IPR003785">
    <property type="entry name" value="Creatininase/forma_Hydrolase"/>
</dbReference>
<keyword evidence="3 6" id="KW-0378">Hydrolase</keyword>
<evidence type="ECO:0000313" key="7">
    <source>
        <dbReference type="Proteomes" id="UP000001175"/>
    </source>
</evidence>
<gene>
    <name evidence="6" type="ordered locus">syc0049_d</name>
</gene>
<dbReference type="GO" id="GO:0046872">
    <property type="term" value="F:metal ion binding"/>
    <property type="evidence" value="ECO:0007669"/>
    <property type="project" value="UniProtKB-KW"/>
</dbReference>
<evidence type="ECO:0000313" key="6">
    <source>
        <dbReference type="EMBL" id="BAD78239.1"/>
    </source>
</evidence>